<sequence>MASQNIPTPVCDLAIYLYLYWTPAADTWKRDLQRIGSLQLYFSGISSYSSNTEIEAWGYIGCLEYLAKVGVHLTLEDRDDILGRYRNHLHSIFSSTLTLKKAKDKAYKLNYAAERSFKRVEVTSFFKKLDTLRTAIWNGYFGFFKKPPFSKELIRTLIAVSRISLRII</sequence>
<dbReference type="EMBL" id="LLXJ01000025">
    <property type="protein sequence ID" value="PKC17122.1"/>
    <property type="molecule type" value="Genomic_DNA"/>
</dbReference>
<comment type="caution">
    <text evidence="2">The sequence shown here is derived from an EMBL/GenBank/DDBJ whole genome shotgun (WGS) entry which is preliminary data.</text>
</comment>
<gene>
    <name evidence="1" type="ORF">CHRIB12_LOCUS13365</name>
    <name evidence="2" type="ORF">RhiirA5_493240</name>
</gene>
<dbReference type="VEuPathDB" id="FungiDB:RhiirA1_453161"/>
<dbReference type="EMBL" id="CAGKOT010000030">
    <property type="protein sequence ID" value="CAB5372027.1"/>
    <property type="molecule type" value="Genomic_DNA"/>
</dbReference>
<name>A0A2N0QDH8_9GLOM</name>
<proteinExistence type="predicted"/>
<evidence type="ECO:0000313" key="1">
    <source>
        <dbReference type="EMBL" id="CAB5372027.1"/>
    </source>
</evidence>
<dbReference type="VEuPathDB" id="FungiDB:RhiirFUN_012659"/>
<reference evidence="1" key="3">
    <citation type="submission" date="2020-05" db="EMBL/GenBank/DDBJ databases">
        <authorList>
            <person name="Rincon C."/>
            <person name="Sanders R I."/>
            <person name="Robbins C."/>
            <person name="Chaturvedi A."/>
        </authorList>
    </citation>
    <scope>NUCLEOTIDE SEQUENCE</scope>
    <source>
        <strain evidence="1">CHB12</strain>
    </source>
</reference>
<evidence type="ECO:0000313" key="3">
    <source>
        <dbReference type="Proteomes" id="UP000232722"/>
    </source>
</evidence>
<dbReference type="OrthoDB" id="2307897at2759"/>
<reference evidence="2 3" key="1">
    <citation type="submission" date="2016-04" db="EMBL/GenBank/DDBJ databases">
        <title>Genome analyses suggest a sexual origin of heterokaryosis in a supposedly ancient asexual fungus.</title>
        <authorList>
            <person name="Ropars J."/>
            <person name="Sedzielewska K."/>
            <person name="Noel J."/>
            <person name="Charron P."/>
            <person name="Farinelli L."/>
            <person name="Marton T."/>
            <person name="Kruger M."/>
            <person name="Pelin A."/>
            <person name="Brachmann A."/>
            <person name="Corradi N."/>
        </authorList>
    </citation>
    <scope>NUCLEOTIDE SEQUENCE [LARGE SCALE GENOMIC DNA]</scope>
    <source>
        <strain evidence="2 3">A5</strain>
    </source>
</reference>
<evidence type="ECO:0000313" key="2">
    <source>
        <dbReference type="EMBL" id="PKC17122.1"/>
    </source>
</evidence>
<dbReference type="VEuPathDB" id="FungiDB:FUN_011371"/>
<dbReference type="Proteomes" id="UP000232722">
    <property type="component" value="Unassembled WGS sequence"/>
</dbReference>
<dbReference type="Proteomes" id="UP000684084">
    <property type="component" value="Unassembled WGS sequence"/>
</dbReference>
<organism evidence="2 3">
    <name type="scientific">Rhizophagus irregularis</name>
    <dbReference type="NCBI Taxonomy" id="588596"/>
    <lineage>
        <taxon>Eukaryota</taxon>
        <taxon>Fungi</taxon>
        <taxon>Fungi incertae sedis</taxon>
        <taxon>Mucoromycota</taxon>
        <taxon>Glomeromycotina</taxon>
        <taxon>Glomeromycetes</taxon>
        <taxon>Glomerales</taxon>
        <taxon>Glomeraceae</taxon>
        <taxon>Rhizophagus</taxon>
    </lineage>
</organism>
<accession>A0A2N0QDH8</accession>
<protein>
    <submittedName>
        <fullName evidence="2">Uncharacterized protein</fullName>
    </submittedName>
</protein>
<dbReference type="AlphaFoldDB" id="A0A2N0QDH8"/>
<reference evidence="2 3" key="2">
    <citation type="submission" date="2017-09" db="EMBL/GenBank/DDBJ databases">
        <title>Extensive intraspecific genome diversity in a model arbuscular mycorrhizal fungus.</title>
        <authorList>
            <person name="Chen E.C."/>
            <person name="Morin E."/>
            <person name="Beaudet D."/>
            <person name="Noel J."/>
            <person name="Ndikumana S."/>
            <person name="Charron P."/>
            <person name="St-Onge C."/>
            <person name="Giorgi J."/>
            <person name="Grigoriev I.V."/>
            <person name="Roux C."/>
            <person name="Martin F.M."/>
            <person name="Corradi N."/>
        </authorList>
    </citation>
    <scope>NUCLEOTIDE SEQUENCE [LARGE SCALE GENOMIC DNA]</scope>
    <source>
        <strain evidence="2 3">A5</strain>
    </source>
</reference>